<accession>A0A6H2DLW7</accession>
<dbReference type="EMBL" id="CP051217">
    <property type="protein sequence ID" value="QJB69659.1"/>
    <property type="molecule type" value="Genomic_DNA"/>
</dbReference>
<feature type="chain" id="PRO_5026164994" evidence="1">
    <location>
        <begin position="23"/>
        <end position="240"/>
    </location>
</feature>
<protein>
    <submittedName>
        <fullName evidence="3">Cell wall hydrolase</fullName>
    </submittedName>
</protein>
<proteinExistence type="predicted"/>
<sequence length="240" mass="26243">MSTVFKAASALSLALTTVAALSVTDASFAFEASDEVPEADIVIDPSLLETSDEAVDQRVVFADFVEVSSEIPQDVIEADRLANEKRAEEAAAAEQDADFNNSDASSLQELVSQQSIDGPLSDEMQCLAGTVYFESKGETLAGQLAVARVVMARAESSRFPDSICGVVYQRSQFSFVRGGKMPRINTGHRHWRNAVAIAKIAMNDAWDSKVEGALFFHARYVSPGWRLQRIATIDNHIFYR</sequence>
<evidence type="ECO:0000313" key="3">
    <source>
        <dbReference type="EMBL" id="QJB69659.1"/>
    </source>
</evidence>
<name>A0A6H2DLW7_9SPHN</name>
<gene>
    <name evidence="3" type="ORF">HF685_10515</name>
</gene>
<dbReference type="KEGG" id="phao:HF685_10515"/>
<keyword evidence="1" id="KW-0732">Signal</keyword>
<dbReference type="AlphaFoldDB" id="A0A6H2DLW7"/>
<feature type="domain" description="Cell wall hydrolase SleB" evidence="2">
    <location>
        <begin position="137"/>
        <end position="239"/>
    </location>
</feature>
<evidence type="ECO:0000259" key="2">
    <source>
        <dbReference type="Pfam" id="PF07486"/>
    </source>
</evidence>
<dbReference type="InterPro" id="IPR042047">
    <property type="entry name" value="SleB_dom1"/>
</dbReference>
<dbReference type="GO" id="GO:0016787">
    <property type="term" value="F:hydrolase activity"/>
    <property type="evidence" value="ECO:0007669"/>
    <property type="project" value="UniProtKB-KW"/>
</dbReference>
<dbReference type="Gene3D" id="1.10.10.2520">
    <property type="entry name" value="Cell wall hydrolase SleB, domain 1"/>
    <property type="match status" value="1"/>
</dbReference>
<reference evidence="3 4" key="1">
    <citation type="submission" date="2020-04" db="EMBL/GenBank/DDBJ databases">
        <title>Genome sequence for Sphingorhabdus sp. strain M1.</title>
        <authorList>
            <person name="Park S.-J."/>
        </authorList>
    </citation>
    <scope>NUCLEOTIDE SEQUENCE [LARGE SCALE GENOMIC DNA]</scope>
    <source>
        <strain evidence="3 4">JK6</strain>
    </source>
</reference>
<feature type="signal peptide" evidence="1">
    <location>
        <begin position="1"/>
        <end position="22"/>
    </location>
</feature>
<keyword evidence="3" id="KW-0378">Hydrolase</keyword>
<evidence type="ECO:0000256" key="1">
    <source>
        <dbReference type="SAM" id="SignalP"/>
    </source>
</evidence>
<dbReference type="RefSeq" id="WP_168819838.1">
    <property type="nucleotide sequence ID" value="NZ_CP051217.1"/>
</dbReference>
<dbReference type="InterPro" id="IPR011105">
    <property type="entry name" value="Cell_wall_hydrolase_SleB"/>
</dbReference>
<dbReference type="Proteomes" id="UP000501600">
    <property type="component" value="Chromosome"/>
</dbReference>
<evidence type="ECO:0000313" key="4">
    <source>
        <dbReference type="Proteomes" id="UP000501600"/>
    </source>
</evidence>
<keyword evidence="4" id="KW-1185">Reference proteome</keyword>
<dbReference type="Pfam" id="PF07486">
    <property type="entry name" value="Hydrolase_2"/>
    <property type="match status" value="1"/>
</dbReference>
<organism evidence="3 4">
    <name type="scientific">Parasphingorhabdus halotolerans</name>
    <dbReference type="NCBI Taxonomy" id="2725558"/>
    <lineage>
        <taxon>Bacteria</taxon>
        <taxon>Pseudomonadati</taxon>
        <taxon>Pseudomonadota</taxon>
        <taxon>Alphaproteobacteria</taxon>
        <taxon>Sphingomonadales</taxon>
        <taxon>Sphingomonadaceae</taxon>
        <taxon>Parasphingorhabdus</taxon>
    </lineage>
</organism>